<dbReference type="GO" id="GO:0016740">
    <property type="term" value="F:transferase activity"/>
    <property type="evidence" value="ECO:0007669"/>
    <property type="project" value="UniProtKB-KW"/>
</dbReference>
<evidence type="ECO:0000256" key="3">
    <source>
        <dbReference type="ARBA" id="ARBA00022679"/>
    </source>
</evidence>
<reference evidence="4 5" key="1">
    <citation type="submission" date="2017-08" db="EMBL/GenBank/DDBJ databases">
        <title>Harnessing the power of phylogenomics to disentangle the directionality and signatures of interkingdom host jumping in the parasitic fungal genus Tolypocladium.</title>
        <authorList>
            <person name="Quandt C.A."/>
            <person name="Patterson W."/>
            <person name="Spatafora J.W."/>
        </authorList>
    </citation>
    <scope>NUCLEOTIDE SEQUENCE [LARGE SCALE GENOMIC DNA]</scope>
    <source>
        <strain evidence="4 5">CBS 113982</strain>
    </source>
</reference>
<keyword evidence="2" id="KW-0328">Glycosyltransferase</keyword>
<evidence type="ECO:0000313" key="5">
    <source>
        <dbReference type="Proteomes" id="UP000236621"/>
    </source>
</evidence>
<keyword evidence="5" id="KW-1185">Reference proteome</keyword>
<comment type="similarity">
    <text evidence="1">Belongs to the glycosyltransferase 25 family.</text>
</comment>
<dbReference type="OrthoDB" id="47375at2759"/>
<organism evidence="4 5">
    <name type="scientific">Tolypocladium capitatum</name>
    <dbReference type="NCBI Taxonomy" id="45235"/>
    <lineage>
        <taxon>Eukaryota</taxon>
        <taxon>Fungi</taxon>
        <taxon>Dikarya</taxon>
        <taxon>Ascomycota</taxon>
        <taxon>Pezizomycotina</taxon>
        <taxon>Sordariomycetes</taxon>
        <taxon>Hypocreomycetidae</taxon>
        <taxon>Hypocreales</taxon>
        <taxon>Ophiocordycipitaceae</taxon>
        <taxon>Tolypocladium</taxon>
    </lineage>
</organism>
<evidence type="ECO:0000256" key="1">
    <source>
        <dbReference type="ARBA" id="ARBA00006721"/>
    </source>
</evidence>
<gene>
    <name evidence="4" type="ORF">TCAP_00075</name>
</gene>
<sequence length="399" mass="43853">MKPSSMGWSSARNARLVMMAVSAIVIYSVILAWTGDGVFVSDWAPARASWADSKGTPQGPAYGSPEPIELSDFGRVANRTLGFQRVIAIGLPERSDKRDALDLMASLSGFDIDWVDGVKSSAIPDKAVPFGIDVSQVQDNFLGSWRGHMDAIRQVVESGASSALILEDDMDWDIHLKSQLNHVAHGARHIFSESSPLPNSPYGDTWDVLWIGHCGEPFPETLEENSGLPEKAKAKMSTKYVINDDDTVPPYSQVSHLVDWSAYPPHTRIVHMTAAPICSFAYAISQNAARKLLYALSVDGLQMAFDNSLAQLCRDAMYDLGREKDNGYGLKCLSVNPTIMFHHKPKGRVAGDSDIQSYGHDGTVRDEGITESIKWSMRLNLKNILTGQLPQPQFEDEEA</sequence>
<dbReference type="STRING" id="45235.A0A2K3QR38"/>
<evidence type="ECO:0008006" key="6">
    <source>
        <dbReference type="Google" id="ProtNLM"/>
    </source>
</evidence>
<dbReference type="InterPro" id="IPR050757">
    <property type="entry name" value="Collagen_mod_GT25"/>
</dbReference>
<dbReference type="PANTHER" id="PTHR10730:SF53">
    <property type="entry name" value="GLYCOSYLTRANSFERASE 25 FAMILY MEMBER"/>
    <property type="match status" value="1"/>
</dbReference>
<dbReference type="AlphaFoldDB" id="A0A2K3QR38"/>
<keyword evidence="3" id="KW-0808">Transferase</keyword>
<evidence type="ECO:0000313" key="4">
    <source>
        <dbReference type="EMBL" id="PNY30013.1"/>
    </source>
</evidence>
<dbReference type="Proteomes" id="UP000236621">
    <property type="component" value="Unassembled WGS sequence"/>
</dbReference>
<name>A0A2K3QR38_9HYPO</name>
<protein>
    <recommendedName>
        <fullName evidence="6">Procollagen galactosyltransferase 1</fullName>
    </recommendedName>
</protein>
<dbReference type="InterPro" id="IPR002654">
    <property type="entry name" value="Glyco_trans_25"/>
</dbReference>
<dbReference type="PANTHER" id="PTHR10730">
    <property type="entry name" value="PROCOLLAGEN-LYSINE,2-OXOGLUTARATE 5-DIOXYGENASE/GLYCOSYLTRANSFERASE 25 FAMILY MEMBER"/>
    <property type="match status" value="1"/>
</dbReference>
<comment type="caution">
    <text evidence="4">The sequence shown here is derived from an EMBL/GenBank/DDBJ whole genome shotgun (WGS) entry which is preliminary data.</text>
</comment>
<dbReference type="EMBL" id="NRSZ01000015">
    <property type="protein sequence ID" value="PNY30013.1"/>
    <property type="molecule type" value="Genomic_DNA"/>
</dbReference>
<evidence type="ECO:0000256" key="2">
    <source>
        <dbReference type="ARBA" id="ARBA00022676"/>
    </source>
</evidence>
<dbReference type="CDD" id="cd06532">
    <property type="entry name" value="Glyco_transf_25"/>
    <property type="match status" value="1"/>
</dbReference>
<accession>A0A2K3QR38</accession>
<proteinExistence type="inferred from homology"/>